<evidence type="ECO:0000313" key="2">
    <source>
        <dbReference type="Proteomes" id="UP001478817"/>
    </source>
</evidence>
<name>A0ABV1IE26_9ACTN</name>
<protein>
    <submittedName>
        <fullName evidence="1">Uncharacterized protein</fullName>
    </submittedName>
</protein>
<evidence type="ECO:0000313" key="1">
    <source>
        <dbReference type="EMBL" id="MEQ2637140.1"/>
    </source>
</evidence>
<dbReference type="Proteomes" id="UP001478817">
    <property type="component" value="Unassembled WGS sequence"/>
</dbReference>
<dbReference type="EMBL" id="JBBNGS010000003">
    <property type="protein sequence ID" value="MEQ2637140.1"/>
    <property type="molecule type" value="Genomic_DNA"/>
</dbReference>
<gene>
    <name evidence="1" type="ORF">AAAT05_02070</name>
</gene>
<accession>A0ABV1IE26</accession>
<comment type="caution">
    <text evidence="1">The sequence shown here is derived from an EMBL/GenBank/DDBJ whole genome shotgun (WGS) entry which is preliminary data.</text>
</comment>
<keyword evidence="2" id="KW-1185">Reference proteome</keyword>
<organism evidence="1 2">
    <name type="scientific">Paratractidigestivibacter faecalis</name>
    <dbReference type="NCBI Taxonomy" id="2292441"/>
    <lineage>
        <taxon>Bacteria</taxon>
        <taxon>Bacillati</taxon>
        <taxon>Actinomycetota</taxon>
        <taxon>Coriobacteriia</taxon>
        <taxon>Coriobacteriales</taxon>
        <taxon>Atopobiaceae</taxon>
        <taxon>Paratractidigestivibacter</taxon>
    </lineage>
</organism>
<reference evidence="1 2" key="1">
    <citation type="submission" date="2024-04" db="EMBL/GenBank/DDBJ databases">
        <title>Human intestinal bacterial collection.</title>
        <authorList>
            <person name="Pauvert C."/>
            <person name="Hitch T.C.A."/>
            <person name="Clavel T."/>
        </authorList>
    </citation>
    <scope>NUCLEOTIDE SEQUENCE [LARGE SCALE GENOMIC DNA]</scope>
    <source>
        <strain evidence="1 2">CLA-AA-H197</strain>
    </source>
</reference>
<sequence length="194" mass="22087">MDSQALDALINRYVLFSCEGTAEGVVVQVLYDNDLMVVPRSRVVMDSVITNRPYTRKRKAGEIANEYFSMDYETDGAQGLTVARIVDSHAAKFEFPRRQQNGTKVLSFLTRPEIEMLLIHAESAYSDWLKASRRNRQLKPSDFCKQQLGFADVKKGEFLREYWGNPGDLVDAIRAYAENCQRKPGELALADLLR</sequence>
<dbReference type="RefSeq" id="WP_349181546.1">
    <property type="nucleotide sequence ID" value="NZ_JBBNGS010000003.1"/>
</dbReference>
<proteinExistence type="predicted"/>